<name>A0A010QWH5_9PEZI</name>
<reference evidence="2 3" key="1">
    <citation type="submission" date="2014-02" db="EMBL/GenBank/DDBJ databases">
        <title>The genome sequence of Colletotrichum fioriniae PJ7.</title>
        <authorList>
            <person name="Baroncelli R."/>
            <person name="Thon M.R."/>
        </authorList>
    </citation>
    <scope>NUCLEOTIDE SEQUENCE [LARGE SCALE GENOMIC DNA]</scope>
    <source>
        <strain evidence="2 3">PJ7</strain>
    </source>
</reference>
<feature type="compositionally biased region" description="Basic and acidic residues" evidence="1">
    <location>
        <begin position="507"/>
        <end position="519"/>
    </location>
</feature>
<protein>
    <submittedName>
        <fullName evidence="2">Uncharacterized protein</fullName>
    </submittedName>
</protein>
<feature type="region of interest" description="Disordered" evidence="1">
    <location>
        <begin position="495"/>
        <end position="546"/>
    </location>
</feature>
<dbReference type="EMBL" id="JARH01000161">
    <property type="protein sequence ID" value="EXF84552.1"/>
    <property type="molecule type" value="Genomic_DNA"/>
</dbReference>
<sequence length="896" mass="99448">MLPLTHSFAHVRMTTRTQESLYPAFAACPLPRSLSSLPLPTIAALHCVGTQYCIRCFQPYTPCDRSPPHAPLHSLRLFPRLTYKGSTEQDVPVPYLVTSNSCPLTKLTIYPSYYLPPPFPIPLFSSPPQHLRAARAATATSHRGIAQPQTSLSHHIYRLLRSTDTGATSASLFRPITLTLPLVSLKKGSPTQPPQPSFSIRPVVHCPIQLLSFGSTPRNYPFANPSPTIHLPPSAMAQSTEPRRRFAPVPIETTFESVRKTSEQQPQSQQHQHQTGPAPELTPEHTPRTPSPNPFEQRMQQPPPPQLHSLQSQPAPRRRFAPQLIETSRRARREGDAGPATRPTDKTDITPYTNHIYLQRNKSRRKLNDGAASPASQTQQIQRQPKGARRESEDENAGTYMLEWAAMEAERQMQEAALAAFPNSRPREGGAAHFYFRESSGDDSTPESVSPQQTGTQAKARGRHGHAPRRKSSEVGYWQKEMQKHAQDLAVARGEHAPVFDDDDDESTKNDSELDRMELDTPPDPMWLTNKRNHTTDTSSKGPLEPIGESFMPLIAPDPIATQDMRRPELPPPEPVSKPIGETGMPYIPPDAASKPGQVPIAAPAQVVPETGFRKPQGGFGRPFGNFGLPAETSEFRKMRKAASPPMLGKDLVFRKCPSPKQTKLEPDHPFTEGPTVEERNRDATGEAGLWRGYCFRGSESDQAIVPPHLQGPRMLHTPLPAATPADPFAAAFSKSSLTDEPGSDYASATLTPNTAEHRVRSGEAKGLHMLAGLEDRLKREKALEEKIASEFDDIFVTQVYNYLSLGYPAMARSFDEELAKIAQVSVEELEADDAKQMASGHLMEPAEAELAEEKRCPRWKALKSYIYEWARQHPDLDSLDSLAWGVRERRGSWAI</sequence>
<feature type="region of interest" description="Disordered" evidence="1">
    <location>
        <begin position="225"/>
        <end position="396"/>
    </location>
</feature>
<feature type="compositionally biased region" description="Basic and acidic residues" evidence="1">
    <location>
        <begin position="663"/>
        <end position="681"/>
    </location>
</feature>
<feature type="region of interest" description="Disordered" evidence="1">
    <location>
        <begin position="660"/>
        <end position="681"/>
    </location>
</feature>
<comment type="caution">
    <text evidence="2">The sequence shown here is derived from an EMBL/GenBank/DDBJ whole genome shotgun (WGS) entry which is preliminary data.</text>
</comment>
<feature type="region of interest" description="Disordered" evidence="1">
    <location>
        <begin position="436"/>
        <end position="476"/>
    </location>
</feature>
<evidence type="ECO:0000313" key="2">
    <source>
        <dbReference type="EMBL" id="EXF84552.1"/>
    </source>
</evidence>
<dbReference type="HOGENOM" id="CLU_011743_0_0_1"/>
<proteinExistence type="predicted"/>
<evidence type="ECO:0000313" key="3">
    <source>
        <dbReference type="Proteomes" id="UP000020467"/>
    </source>
</evidence>
<feature type="compositionally biased region" description="Low complexity" evidence="1">
    <location>
        <begin position="264"/>
        <end position="274"/>
    </location>
</feature>
<dbReference type="OrthoDB" id="4716584at2759"/>
<accession>A0A010QWH5</accession>
<dbReference type="eggNOG" id="ENOG502SHAB">
    <property type="taxonomic scope" value="Eukaryota"/>
</dbReference>
<dbReference type="STRING" id="1445577.A0A010QWH5"/>
<gene>
    <name evidence="2" type="ORF">CFIO01_04720</name>
</gene>
<evidence type="ECO:0000256" key="1">
    <source>
        <dbReference type="SAM" id="MobiDB-lite"/>
    </source>
</evidence>
<keyword evidence="3" id="KW-1185">Reference proteome</keyword>
<feature type="compositionally biased region" description="Polar residues" evidence="1">
    <location>
        <begin position="442"/>
        <end position="457"/>
    </location>
</feature>
<dbReference type="Proteomes" id="UP000020467">
    <property type="component" value="Unassembled WGS sequence"/>
</dbReference>
<feature type="compositionally biased region" description="Polar residues" evidence="1">
    <location>
        <begin position="374"/>
        <end position="383"/>
    </location>
</feature>
<organism evidence="2 3">
    <name type="scientific">Colletotrichum fioriniae PJ7</name>
    <dbReference type="NCBI Taxonomy" id="1445577"/>
    <lineage>
        <taxon>Eukaryota</taxon>
        <taxon>Fungi</taxon>
        <taxon>Dikarya</taxon>
        <taxon>Ascomycota</taxon>
        <taxon>Pezizomycotina</taxon>
        <taxon>Sordariomycetes</taxon>
        <taxon>Hypocreomycetidae</taxon>
        <taxon>Glomerellales</taxon>
        <taxon>Glomerellaceae</taxon>
        <taxon>Colletotrichum</taxon>
        <taxon>Colletotrichum acutatum species complex</taxon>
    </lineage>
</organism>
<feature type="compositionally biased region" description="Basic and acidic residues" evidence="1">
    <location>
        <begin position="327"/>
        <end position="336"/>
    </location>
</feature>
<feature type="compositionally biased region" description="Basic residues" evidence="1">
    <location>
        <begin position="460"/>
        <end position="470"/>
    </location>
</feature>
<dbReference type="KEGG" id="cfj:CFIO01_04720"/>
<dbReference type="AlphaFoldDB" id="A0A010QWH5"/>